<reference evidence="4 5" key="1">
    <citation type="submission" date="2007-01" db="EMBL/GenBank/DDBJ databases">
        <authorList>
            <person name="Haygood M."/>
            <person name="Podell S."/>
            <person name="Anderson C."/>
            <person name="Hopkinson B."/>
            <person name="Roe K."/>
            <person name="Barbeau K."/>
            <person name="Gaasterland T."/>
            <person name="Ferriera S."/>
            <person name="Johnson J."/>
            <person name="Kravitz S."/>
            <person name="Beeson K."/>
            <person name="Sutton G."/>
            <person name="Rogers Y.-H."/>
            <person name="Friedman R."/>
            <person name="Frazier M."/>
            <person name="Venter J.C."/>
        </authorList>
    </citation>
    <scope>NUCLEOTIDE SEQUENCE [LARGE SCALE GENOMIC DNA]</scope>
    <source>
        <strain evidence="4 5">ATCC 23134</strain>
    </source>
</reference>
<dbReference type="InterPro" id="IPR055396">
    <property type="entry name" value="DUF7088"/>
</dbReference>
<dbReference type="Pfam" id="PF23357">
    <property type="entry name" value="DUF7088"/>
    <property type="match status" value="1"/>
</dbReference>
<dbReference type="EMBL" id="AAWS01000019">
    <property type="protein sequence ID" value="EAY27988.1"/>
    <property type="molecule type" value="Genomic_DNA"/>
</dbReference>
<keyword evidence="1" id="KW-0812">Transmembrane</keyword>
<evidence type="ECO:0000259" key="3">
    <source>
        <dbReference type="Pfam" id="PF23357"/>
    </source>
</evidence>
<gene>
    <name evidence="4" type="ORF">M23134_02657</name>
</gene>
<proteinExistence type="predicted"/>
<feature type="domain" description="DUF7088" evidence="3">
    <location>
        <begin position="34"/>
        <end position="143"/>
    </location>
</feature>
<keyword evidence="1" id="KW-1133">Transmembrane helix</keyword>
<evidence type="ECO:0000256" key="1">
    <source>
        <dbReference type="SAM" id="Phobius"/>
    </source>
</evidence>
<evidence type="ECO:0000259" key="2">
    <source>
        <dbReference type="Pfam" id="PF09822"/>
    </source>
</evidence>
<comment type="caution">
    <text evidence="4">The sequence shown here is derived from an EMBL/GenBank/DDBJ whole genome shotgun (WGS) entry which is preliminary data.</text>
</comment>
<dbReference type="NCBIfam" id="TIGR03521">
    <property type="entry name" value="GldG"/>
    <property type="match status" value="1"/>
</dbReference>
<sequence length="577" mass="66304">MRSKHLIQFAIGLAVILVLNLVAGQFFFRLDLTEEKRYTISSATKKFLKNLPDEVSINVYLEGELPPDYKRLQTAIRETLNEFKIYAGNKLKYRFVNPFDFSDRKKGKAFLDSLAVKGVRPTSVEANKKDARTVKAVYPGALIFYKQYEMGTILLKNIYEHRNRNAVAEQQMIKQSIENVEFNLVSAIQKITGSRKKRIGFLEGHGELNPLRVADLQSALKLKNYQIYRVNLPYSEIIDSTLDAVVLAKPDSAFSRVDKYKLDQYIMNGGKALFFVDAVGVHMDSVMRGTGSFTFPYKHNLTDLLFRYGVRLNSDLIMDLQSSSIPMNIGNMGNRPNFQPVRWTYQPFINQFGKHLATKNIGMVELKMASTIDTVKANGIKKTPLLLTSKYSKTRKTPALIVYNEAQKKPDPNQYTQKHLPVAYMLEGSFKSMFAGQPVPTKYPYREKHKKLKKDQSQPTQVFVCSDGDFIRNGARINPKKQVVPTQLGIGYIGKNKVFFENRDFVVNVIEYMVNESNLIEAKNREITLRPLDKLRIEEDGTKWQWFNMLVPPLLIVLFGLVWFQVRKRTFARTKKH</sequence>
<keyword evidence="5" id="KW-1185">Reference proteome</keyword>
<keyword evidence="1" id="KW-0472">Membrane</keyword>
<dbReference type="RefSeq" id="WP_002698663.1">
    <property type="nucleotide sequence ID" value="NZ_AAWS01000019.1"/>
</dbReference>
<name>A1ZNU9_MICM2</name>
<organism evidence="4 5">
    <name type="scientific">Microscilla marina ATCC 23134</name>
    <dbReference type="NCBI Taxonomy" id="313606"/>
    <lineage>
        <taxon>Bacteria</taxon>
        <taxon>Pseudomonadati</taxon>
        <taxon>Bacteroidota</taxon>
        <taxon>Cytophagia</taxon>
        <taxon>Cytophagales</taxon>
        <taxon>Microscillaceae</taxon>
        <taxon>Microscilla</taxon>
    </lineage>
</organism>
<dbReference type="AlphaFoldDB" id="A1ZNU9"/>
<evidence type="ECO:0000313" key="5">
    <source>
        <dbReference type="Proteomes" id="UP000004095"/>
    </source>
</evidence>
<dbReference type="InterPro" id="IPR019863">
    <property type="entry name" value="Motility-assoc_ABC-rel_GldG"/>
</dbReference>
<feature type="transmembrane region" description="Helical" evidence="1">
    <location>
        <begin position="546"/>
        <end position="566"/>
    </location>
</feature>
<accession>A1ZNU9</accession>
<feature type="domain" description="ABC-type uncharacterised transport system" evidence="2">
    <location>
        <begin position="196"/>
        <end position="508"/>
    </location>
</feature>
<evidence type="ECO:0000313" key="4">
    <source>
        <dbReference type="EMBL" id="EAY27988.1"/>
    </source>
</evidence>
<dbReference type="InterPro" id="IPR019196">
    <property type="entry name" value="ABC_transp_unknown"/>
</dbReference>
<dbReference type="Proteomes" id="UP000004095">
    <property type="component" value="Unassembled WGS sequence"/>
</dbReference>
<protein>
    <submittedName>
        <fullName evidence="4">Gliding motility protein GldG</fullName>
    </submittedName>
</protein>
<dbReference type="Pfam" id="PF09822">
    <property type="entry name" value="ABC_transp_aux"/>
    <property type="match status" value="1"/>
</dbReference>
<dbReference type="eggNOG" id="COG3225">
    <property type="taxonomic scope" value="Bacteria"/>
</dbReference>
<dbReference type="OrthoDB" id="9777219at2"/>